<dbReference type="PANTHER" id="PTHR34821:SF2">
    <property type="entry name" value="INNER MEMBRANE PROTEIN YDCZ"/>
    <property type="match status" value="1"/>
</dbReference>
<feature type="transmembrane region" description="Helical" evidence="1">
    <location>
        <begin position="238"/>
        <end position="257"/>
    </location>
</feature>
<proteinExistence type="predicted"/>
<keyword evidence="3" id="KW-1185">Reference proteome</keyword>
<organism evidence="2 3">
    <name type="scientific">Aeromicrobium marinum DSM 15272</name>
    <dbReference type="NCBI Taxonomy" id="585531"/>
    <lineage>
        <taxon>Bacteria</taxon>
        <taxon>Bacillati</taxon>
        <taxon>Actinomycetota</taxon>
        <taxon>Actinomycetes</taxon>
        <taxon>Propionibacteriales</taxon>
        <taxon>Nocardioidaceae</taxon>
        <taxon>Aeromicrobium</taxon>
    </lineage>
</organism>
<feature type="transmembrane region" description="Helical" evidence="1">
    <location>
        <begin position="167"/>
        <end position="187"/>
    </location>
</feature>
<evidence type="ECO:0000256" key="1">
    <source>
        <dbReference type="SAM" id="Phobius"/>
    </source>
</evidence>
<sequence length="318" mass="31547">MTRLPAAAGVPLMLIAGAAVALQSRVNGVLAQEIGEGLRAGALAAVVSFGSGLAVISLVVFGLPAGRASSARLREGLRQGRIRWPELLGGLSGAYFVASQGIAVGVIGVALFIVAFTAGQSLGSLAVDHLGYGPGGRQHASPARVVAAVFAVAGVLVKAFDQISTASVAVTVGLAALALGAGAAQALQHALNGRVSAVGGPLVTTANNFAVGTLALLVFLAVSFGVDGRIDGLPASPELYLGGVFGITFIVIAAITVQQYGVLVLGLCMIAGQVVTAELVEILDPDVEVGVLGLVGGGLAVTGVLVALALRPRDVTPR</sequence>
<evidence type="ECO:0000313" key="2">
    <source>
        <dbReference type="EMBL" id="EFQ84015.1"/>
    </source>
</evidence>
<dbReference type="OrthoDB" id="6463253at2"/>
<feature type="transmembrane region" description="Helical" evidence="1">
    <location>
        <begin position="207"/>
        <end position="226"/>
    </location>
</feature>
<dbReference type="STRING" id="585531.HMPREF0063_10731"/>
<feature type="transmembrane region" description="Helical" evidence="1">
    <location>
        <begin position="289"/>
        <end position="310"/>
    </location>
</feature>
<keyword evidence="1" id="KW-0472">Membrane</keyword>
<accession>E2S9U1</accession>
<dbReference type="RefSeq" id="WP_007077753.1">
    <property type="nucleotide sequence ID" value="NZ_CM001024.1"/>
</dbReference>
<feature type="transmembrane region" description="Helical" evidence="1">
    <location>
        <begin position="41"/>
        <end position="66"/>
    </location>
</feature>
<reference evidence="2" key="1">
    <citation type="submission" date="2010-08" db="EMBL/GenBank/DDBJ databases">
        <authorList>
            <person name="Muzny D."/>
            <person name="Qin X."/>
            <person name="Buhay C."/>
            <person name="Dugan-Rocha S."/>
            <person name="Ding Y."/>
            <person name="Chen G."/>
            <person name="Hawes A."/>
            <person name="Holder M."/>
            <person name="Jhangiani S."/>
            <person name="Johnson A."/>
            <person name="Khan Z."/>
            <person name="Li Z."/>
            <person name="Liu W."/>
            <person name="Liu X."/>
            <person name="Perez L."/>
            <person name="Shen H."/>
            <person name="Wang Q."/>
            <person name="Watt J."/>
            <person name="Xi L."/>
            <person name="Xin Y."/>
            <person name="Zhou J."/>
            <person name="Deng J."/>
            <person name="Jiang H."/>
            <person name="Liu Y."/>
            <person name="Qu J."/>
            <person name="Song X.-Z."/>
            <person name="Zhang L."/>
            <person name="Villasana D."/>
            <person name="Johnson A."/>
            <person name="Liu J."/>
            <person name="Liyanage D."/>
            <person name="Lorensuhewa L."/>
            <person name="Robinson T."/>
            <person name="Song A."/>
            <person name="Song B.-B."/>
            <person name="Dinh H."/>
            <person name="Thornton R."/>
            <person name="Coyle M."/>
            <person name="Francisco L."/>
            <person name="Jackson L."/>
            <person name="Javaid M."/>
            <person name="Korchina V."/>
            <person name="Kovar C."/>
            <person name="Mata R."/>
            <person name="Mathew T."/>
            <person name="Ngo R."/>
            <person name="Nguyen L."/>
            <person name="Nguyen N."/>
            <person name="Okwuonu G."/>
            <person name="Ongeri F."/>
            <person name="Pham C."/>
            <person name="Simmons D."/>
            <person name="Wilczek-Boney K."/>
            <person name="Hale W."/>
            <person name="Jakkamsetti A."/>
            <person name="Pham P."/>
            <person name="Ruth R."/>
            <person name="San Lucas F."/>
            <person name="Warren J."/>
            <person name="Zhang J."/>
            <person name="Zhao Z."/>
            <person name="Zhou C."/>
            <person name="Zhu D."/>
            <person name="Lee S."/>
            <person name="Bess C."/>
            <person name="Blankenburg K."/>
            <person name="Forbes L."/>
            <person name="Fu Q."/>
            <person name="Gubbala S."/>
            <person name="Hirani K."/>
            <person name="Jayaseelan J.C."/>
            <person name="Lara F."/>
            <person name="Munidasa M."/>
            <person name="Palculict T."/>
            <person name="Patil S."/>
            <person name="Pu L.-L."/>
            <person name="Saada N."/>
            <person name="Tang L."/>
            <person name="Weissenberger G."/>
            <person name="Zhu Y."/>
            <person name="Hemphill L."/>
            <person name="Shang Y."/>
            <person name="Youmans B."/>
            <person name="Ayvaz T."/>
            <person name="Ross M."/>
            <person name="Santibanez J."/>
            <person name="Aqrawi P."/>
            <person name="Gross S."/>
            <person name="Joshi V."/>
            <person name="Fowler G."/>
            <person name="Nazareth L."/>
            <person name="Reid J."/>
            <person name="Worley K."/>
            <person name="Petrosino J."/>
            <person name="Highlander S."/>
            <person name="Gibbs R."/>
        </authorList>
    </citation>
    <scope>NUCLEOTIDE SEQUENCE [LARGE SCALE GENOMIC DNA]</scope>
    <source>
        <strain evidence="2">DSM 15272</strain>
    </source>
</reference>
<dbReference type="GO" id="GO:0005886">
    <property type="term" value="C:plasma membrane"/>
    <property type="evidence" value="ECO:0007669"/>
    <property type="project" value="TreeGrafter"/>
</dbReference>
<dbReference type="EMBL" id="ACLF03000003">
    <property type="protein sequence ID" value="EFQ84015.1"/>
    <property type="molecule type" value="Genomic_DNA"/>
</dbReference>
<dbReference type="HOGENOM" id="CLU_072587_0_0_11"/>
<keyword evidence="1" id="KW-1133">Transmembrane helix</keyword>
<feature type="transmembrane region" description="Helical" evidence="1">
    <location>
        <begin position="139"/>
        <end position="160"/>
    </location>
</feature>
<feature type="transmembrane region" description="Helical" evidence="1">
    <location>
        <begin position="87"/>
        <end position="119"/>
    </location>
</feature>
<protein>
    <submittedName>
        <fullName evidence="2">Uncharacterized protein</fullName>
    </submittedName>
</protein>
<dbReference type="eggNOG" id="COG3238">
    <property type="taxonomic scope" value="Bacteria"/>
</dbReference>
<dbReference type="InterPro" id="IPR006750">
    <property type="entry name" value="YdcZ"/>
</dbReference>
<dbReference type="AlphaFoldDB" id="E2S9U1"/>
<evidence type="ECO:0000313" key="3">
    <source>
        <dbReference type="Proteomes" id="UP000003111"/>
    </source>
</evidence>
<dbReference type="PANTHER" id="PTHR34821">
    <property type="entry name" value="INNER MEMBRANE PROTEIN YDCZ"/>
    <property type="match status" value="1"/>
</dbReference>
<keyword evidence="1" id="KW-0812">Transmembrane</keyword>
<dbReference type="Pfam" id="PF04657">
    <property type="entry name" value="DMT_YdcZ"/>
    <property type="match status" value="2"/>
</dbReference>
<gene>
    <name evidence="2" type="ORF">HMPREF0063_10731</name>
</gene>
<dbReference type="Proteomes" id="UP000003111">
    <property type="component" value="Unassembled WGS sequence"/>
</dbReference>
<name>E2S9U1_9ACTN</name>
<comment type="caution">
    <text evidence="2">The sequence shown here is derived from an EMBL/GenBank/DDBJ whole genome shotgun (WGS) entry which is preliminary data.</text>
</comment>